<feature type="compositionally biased region" description="Basic and acidic residues" evidence="3">
    <location>
        <begin position="245"/>
        <end position="273"/>
    </location>
</feature>
<dbReference type="GO" id="GO:0008540">
    <property type="term" value="C:proteasome regulatory particle, base subcomplex"/>
    <property type="evidence" value="ECO:0007669"/>
    <property type="project" value="TreeGrafter"/>
</dbReference>
<keyword evidence="2" id="KW-0647">Proteasome</keyword>
<dbReference type="Proteomes" id="UP001162640">
    <property type="component" value="Unassembled WGS sequence"/>
</dbReference>
<dbReference type="Pfam" id="PF13519">
    <property type="entry name" value="VWA_2"/>
    <property type="match status" value="1"/>
</dbReference>
<dbReference type="PROSITE" id="PS50330">
    <property type="entry name" value="UIM"/>
    <property type="match status" value="1"/>
</dbReference>
<evidence type="ECO:0000259" key="4">
    <source>
        <dbReference type="PROSITE" id="PS50234"/>
    </source>
</evidence>
<dbReference type="PROSITE" id="PS50234">
    <property type="entry name" value="VWFA"/>
    <property type="match status" value="1"/>
</dbReference>
<evidence type="ECO:0000313" key="5">
    <source>
        <dbReference type="EMBL" id="GMH84966.1"/>
    </source>
</evidence>
<feature type="region of interest" description="Disordered" evidence="3">
    <location>
        <begin position="209"/>
        <end position="229"/>
    </location>
</feature>
<dbReference type="Gene3D" id="1.10.287.3990">
    <property type="match status" value="1"/>
</dbReference>
<evidence type="ECO:0000256" key="1">
    <source>
        <dbReference type="ARBA" id="ARBA00005574"/>
    </source>
</evidence>
<dbReference type="PANTHER" id="PTHR10223:SF0">
    <property type="entry name" value="26S PROTEASOME NON-ATPASE REGULATORY SUBUNIT 4"/>
    <property type="match status" value="1"/>
</dbReference>
<feature type="region of interest" description="Disordered" evidence="3">
    <location>
        <begin position="245"/>
        <end position="280"/>
    </location>
</feature>
<dbReference type="Gene3D" id="3.40.50.410">
    <property type="entry name" value="von Willebrand factor, type A domain"/>
    <property type="match status" value="1"/>
</dbReference>
<comment type="similarity">
    <text evidence="1">Belongs to the proteasome subunit S5A family.</text>
</comment>
<gene>
    <name evidence="5" type="ORF">TL16_g10081</name>
</gene>
<evidence type="ECO:0000256" key="3">
    <source>
        <dbReference type="SAM" id="MobiDB-lite"/>
    </source>
</evidence>
<dbReference type="SMART" id="SM00327">
    <property type="entry name" value="VWA"/>
    <property type="match status" value="1"/>
</dbReference>
<evidence type="ECO:0000313" key="6">
    <source>
        <dbReference type="Proteomes" id="UP001162640"/>
    </source>
</evidence>
<dbReference type="SMART" id="SM00726">
    <property type="entry name" value="UIM"/>
    <property type="match status" value="4"/>
</dbReference>
<evidence type="ECO:0000256" key="2">
    <source>
        <dbReference type="ARBA" id="ARBA00022942"/>
    </source>
</evidence>
<dbReference type="InterPro" id="IPR027040">
    <property type="entry name" value="PSMD4"/>
</dbReference>
<proteinExistence type="inferred from homology"/>
<dbReference type="Pfam" id="PF02809">
    <property type="entry name" value="UIM"/>
    <property type="match status" value="4"/>
</dbReference>
<accession>A0A9W7B6A6</accession>
<comment type="caution">
    <text evidence="5">The sequence shown here is derived from an EMBL/GenBank/DDBJ whole genome shotgun (WGS) entry which is preliminary data.</text>
</comment>
<sequence length="368" mass="39044">MPLESVLLLLDTSEQTRNSDYPPTRLHSQIDAANYLAQSIINGNPESTCGVLTMGGQPRLLTSCTDNLGKILNSLSNLTHSGTTNLPHSISVALLALKHRRNKNGRQRIITFIASDIESKEKELGKVGKMCKKNNVGIEVISLVPGEEETIKKLCDTANSNDNSRVVTVPVGSLASDVIVSSSIGGDSGGGGGMPMGGDDPELAAAMAASMSGGPPAAASGGGGGDGFDFDPSMDPELAMALRVSMEEERRRVENQNKTEEKDEEKMEAVKEEKEEEGGEDDAILKQALAMSVDGGEDPTFYEQMTTGVSDEDEAMQLALAMSMAGGDGGDEDAIKEALMGMEGVDEEVRNCEESQRRVENALIPFVM</sequence>
<dbReference type="SUPFAM" id="SSF53300">
    <property type="entry name" value="vWA-like"/>
    <property type="match status" value="1"/>
</dbReference>
<dbReference type="GO" id="GO:0005634">
    <property type="term" value="C:nucleus"/>
    <property type="evidence" value="ECO:0007669"/>
    <property type="project" value="TreeGrafter"/>
</dbReference>
<dbReference type="GO" id="GO:0031593">
    <property type="term" value="F:polyubiquitin modification-dependent protein binding"/>
    <property type="evidence" value="ECO:0007669"/>
    <property type="project" value="TreeGrafter"/>
</dbReference>
<feature type="compositionally biased region" description="Low complexity" evidence="3">
    <location>
        <begin position="209"/>
        <end position="219"/>
    </location>
</feature>
<dbReference type="GO" id="GO:0043161">
    <property type="term" value="P:proteasome-mediated ubiquitin-dependent protein catabolic process"/>
    <property type="evidence" value="ECO:0007669"/>
    <property type="project" value="TreeGrafter"/>
</dbReference>
<organism evidence="5 6">
    <name type="scientific">Triparma laevis f. inornata</name>
    <dbReference type="NCBI Taxonomy" id="1714386"/>
    <lineage>
        <taxon>Eukaryota</taxon>
        <taxon>Sar</taxon>
        <taxon>Stramenopiles</taxon>
        <taxon>Ochrophyta</taxon>
        <taxon>Bolidophyceae</taxon>
        <taxon>Parmales</taxon>
        <taxon>Triparmaceae</taxon>
        <taxon>Triparma</taxon>
    </lineage>
</organism>
<reference evidence="6" key="1">
    <citation type="journal article" date="2023" name="Commun. Biol.">
        <title>Genome analysis of Parmales, the sister group of diatoms, reveals the evolutionary specialization of diatoms from phago-mixotrophs to photoautotrophs.</title>
        <authorList>
            <person name="Ban H."/>
            <person name="Sato S."/>
            <person name="Yoshikawa S."/>
            <person name="Yamada K."/>
            <person name="Nakamura Y."/>
            <person name="Ichinomiya M."/>
            <person name="Sato N."/>
            <person name="Blanc-Mathieu R."/>
            <person name="Endo H."/>
            <person name="Kuwata A."/>
            <person name="Ogata H."/>
        </authorList>
    </citation>
    <scope>NUCLEOTIDE SEQUENCE [LARGE SCALE GENOMIC DNA]</scope>
</reference>
<dbReference type="PANTHER" id="PTHR10223">
    <property type="entry name" value="26S PROTEASOME NON-ATPASE REGULATORY SUBUNIT 4"/>
    <property type="match status" value="1"/>
</dbReference>
<name>A0A9W7B6A6_9STRA</name>
<dbReference type="InterPro" id="IPR036465">
    <property type="entry name" value="vWFA_dom_sf"/>
</dbReference>
<dbReference type="AlphaFoldDB" id="A0A9W7B6A6"/>
<dbReference type="EMBL" id="BLQM01000352">
    <property type="protein sequence ID" value="GMH84966.1"/>
    <property type="molecule type" value="Genomic_DNA"/>
</dbReference>
<dbReference type="InterPro" id="IPR003903">
    <property type="entry name" value="UIM_dom"/>
</dbReference>
<protein>
    <recommendedName>
        <fullName evidence="4">VWFA domain-containing protein</fullName>
    </recommendedName>
</protein>
<dbReference type="InterPro" id="IPR002035">
    <property type="entry name" value="VWF_A"/>
</dbReference>
<feature type="domain" description="VWFA" evidence="4">
    <location>
        <begin position="5"/>
        <end position="184"/>
    </location>
</feature>
<dbReference type="GO" id="GO:0005829">
    <property type="term" value="C:cytosol"/>
    <property type="evidence" value="ECO:0007669"/>
    <property type="project" value="TreeGrafter"/>
</dbReference>
<dbReference type="FunFam" id="3.40.50.410:FF:000005">
    <property type="entry name" value="26S proteasome non-ATPase regulatory subunit 4"/>
    <property type="match status" value="1"/>
</dbReference>